<dbReference type="PANTHER" id="PTHR33545">
    <property type="entry name" value="UPF0750 MEMBRANE PROTEIN YITT-RELATED"/>
    <property type="match status" value="1"/>
</dbReference>
<feature type="transmembrane region" description="Helical" evidence="6">
    <location>
        <begin position="88"/>
        <end position="108"/>
    </location>
</feature>
<evidence type="ECO:0000256" key="6">
    <source>
        <dbReference type="SAM" id="Phobius"/>
    </source>
</evidence>
<protein>
    <recommendedName>
        <fullName evidence="7">DUF2179 domain-containing protein</fullName>
    </recommendedName>
</protein>
<keyword evidence="2" id="KW-1003">Cell membrane</keyword>
<keyword evidence="5 6" id="KW-0472">Membrane</keyword>
<feature type="transmembrane region" description="Helical" evidence="6">
    <location>
        <begin position="61"/>
        <end position="81"/>
    </location>
</feature>
<dbReference type="CDD" id="cd16380">
    <property type="entry name" value="YitT_C"/>
    <property type="match status" value="1"/>
</dbReference>
<evidence type="ECO:0000313" key="8">
    <source>
        <dbReference type="EMBL" id="EHP48798.1"/>
    </source>
</evidence>
<dbReference type="PANTHER" id="PTHR33545:SF5">
    <property type="entry name" value="UPF0750 MEMBRANE PROTEIN YITT"/>
    <property type="match status" value="1"/>
</dbReference>
<dbReference type="GeneID" id="98068748"/>
<dbReference type="EMBL" id="ADMC01000017">
    <property type="protein sequence ID" value="EHP48798.1"/>
    <property type="molecule type" value="Genomic_DNA"/>
</dbReference>
<keyword evidence="4 6" id="KW-1133">Transmembrane helix</keyword>
<feature type="transmembrane region" description="Helical" evidence="6">
    <location>
        <begin position="128"/>
        <end position="147"/>
    </location>
</feature>
<accession>H1DFX5</accession>
<dbReference type="PIRSF" id="PIRSF006483">
    <property type="entry name" value="Membrane_protein_YitT"/>
    <property type="match status" value="1"/>
</dbReference>
<feature type="transmembrane region" description="Helical" evidence="6">
    <location>
        <begin position="21"/>
        <end position="41"/>
    </location>
</feature>
<dbReference type="eggNOG" id="COG1284">
    <property type="taxonomic scope" value="Bacteria"/>
</dbReference>
<dbReference type="Gene3D" id="3.30.70.120">
    <property type="match status" value="1"/>
</dbReference>
<dbReference type="RefSeq" id="WP_009136309.1">
    <property type="nucleotide sequence ID" value="NZ_JH594596.1"/>
</dbReference>
<dbReference type="GO" id="GO:0005886">
    <property type="term" value="C:plasma membrane"/>
    <property type="evidence" value="ECO:0007669"/>
    <property type="project" value="UniProtKB-SubCell"/>
</dbReference>
<evidence type="ECO:0000256" key="1">
    <source>
        <dbReference type="ARBA" id="ARBA00004651"/>
    </source>
</evidence>
<comment type="caution">
    <text evidence="8">The sequence shown here is derived from an EMBL/GenBank/DDBJ whole genome shotgun (WGS) entry which is preliminary data.</text>
</comment>
<gene>
    <name evidence="8" type="ORF">HMPREF9449_01161</name>
</gene>
<dbReference type="AlphaFoldDB" id="H1DFX5"/>
<comment type="subcellular location">
    <subcellularLocation>
        <location evidence="1">Cell membrane</location>
        <topology evidence="1">Multi-pass membrane protein</topology>
    </subcellularLocation>
</comment>
<evidence type="ECO:0000256" key="3">
    <source>
        <dbReference type="ARBA" id="ARBA00022692"/>
    </source>
</evidence>
<reference evidence="8 9" key="1">
    <citation type="submission" date="2012-01" db="EMBL/GenBank/DDBJ databases">
        <title>The Genome Sequence of Odoribacter laneus YIT 12061.</title>
        <authorList>
            <consortium name="The Broad Institute Genome Sequencing Platform"/>
            <person name="Earl A."/>
            <person name="Ward D."/>
            <person name="Feldgarden M."/>
            <person name="Gevers D."/>
            <person name="Morotomi M."/>
            <person name="Young S.K."/>
            <person name="Zeng Q."/>
            <person name="Gargeya S."/>
            <person name="Fitzgerald M."/>
            <person name="Haas B."/>
            <person name="Abouelleil A."/>
            <person name="Alvarado L."/>
            <person name="Arachchi H.M."/>
            <person name="Berlin A."/>
            <person name="Chapman S.B."/>
            <person name="Gearin G."/>
            <person name="Goldberg J."/>
            <person name="Griggs A."/>
            <person name="Gujja S."/>
            <person name="Hansen M."/>
            <person name="Heiman D."/>
            <person name="Howarth C."/>
            <person name="Larimer J."/>
            <person name="Lui A."/>
            <person name="MacDonald P.J.P."/>
            <person name="McCowen C."/>
            <person name="Montmayeur A."/>
            <person name="Murphy C."/>
            <person name="Neiman D."/>
            <person name="Pearson M."/>
            <person name="Priest M."/>
            <person name="Roberts A."/>
            <person name="Saif S."/>
            <person name="Shea T."/>
            <person name="Sisk P."/>
            <person name="Stolte C."/>
            <person name="Sykes S."/>
            <person name="Wortman J."/>
            <person name="Nusbaum C."/>
            <person name="Birren B."/>
        </authorList>
    </citation>
    <scope>NUCLEOTIDE SEQUENCE [LARGE SCALE GENOMIC DNA]</scope>
    <source>
        <strain evidence="8 9">YIT 12061</strain>
    </source>
</reference>
<dbReference type="InterPro" id="IPR019264">
    <property type="entry name" value="DUF2179"/>
</dbReference>
<dbReference type="HOGENOM" id="CLU_063199_1_1_10"/>
<keyword evidence="3 6" id="KW-0812">Transmembrane</keyword>
<evidence type="ECO:0000256" key="5">
    <source>
        <dbReference type="ARBA" id="ARBA00023136"/>
    </source>
</evidence>
<dbReference type="Pfam" id="PF10035">
    <property type="entry name" value="DUF2179"/>
    <property type="match status" value="1"/>
</dbReference>
<proteinExistence type="predicted"/>
<evidence type="ECO:0000256" key="2">
    <source>
        <dbReference type="ARBA" id="ARBA00022475"/>
    </source>
</evidence>
<keyword evidence="9" id="KW-1185">Reference proteome</keyword>
<evidence type="ECO:0000256" key="4">
    <source>
        <dbReference type="ARBA" id="ARBA00022989"/>
    </source>
</evidence>
<organism evidence="8 9">
    <name type="scientific">Odoribacter laneus YIT 12061</name>
    <dbReference type="NCBI Taxonomy" id="742817"/>
    <lineage>
        <taxon>Bacteria</taxon>
        <taxon>Pseudomonadati</taxon>
        <taxon>Bacteroidota</taxon>
        <taxon>Bacteroidia</taxon>
        <taxon>Bacteroidales</taxon>
        <taxon>Odoribacteraceae</taxon>
        <taxon>Odoribacter</taxon>
    </lineage>
</organism>
<evidence type="ECO:0000313" key="9">
    <source>
        <dbReference type="Proteomes" id="UP000004892"/>
    </source>
</evidence>
<dbReference type="Proteomes" id="UP000004892">
    <property type="component" value="Unassembled WGS sequence"/>
</dbReference>
<dbReference type="InterPro" id="IPR003740">
    <property type="entry name" value="YitT"/>
</dbReference>
<dbReference type="InterPro" id="IPR051461">
    <property type="entry name" value="UPF0750_membrane"/>
</dbReference>
<dbReference type="InterPro" id="IPR015867">
    <property type="entry name" value="N-reg_PII/ATP_PRibTrfase_C"/>
</dbReference>
<dbReference type="PATRIC" id="fig|742817.3.peg.1231"/>
<name>H1DFX5_9BACT</name>
<evidence type="ECO:0000259" key="7">
    <source>
        <dbReference type="Pfam" id="PF10035"/>
    </source>
</evidence>
<feature type="domain" description="DUF2179" evidence="7">
    <location>
        <begin position="243"/>
        <end position="297"/>
    </location>
</feature>
<dbReference type="Pfam" id="PF02588">
    <property type="entry name" value="YitT_membrane"/>
    <property type="match status" value="1"/>
</dbReference>
<sequence>MNALNPVFYKEKIFSAAWFRTYGLLVIGSFVLAMGYTFFMTPYKIVPGGIYGIATILHYKLGFPIGMAALCFNLPLSLWGVKVLGKQFGLKTFICFILVAFFADGVPFLLEKCGHPHPYDPFQLQDEVLLASIFGGVVIGIGVGLILKTRSSSGGTDVFTSILSKLTRKPIGMLQMIVDSSIVLCGLLVFQDWKIPFYSWLTIFLMGKVIDIVMQGYSSDKTFFIVTDKIEEIRQYILVELHRGGSIMPVRGMFNRTEKEMIMTVVSRREMVTLQRAIYKIDPQAFTTILNAQEILGLGFKRLEE</sequence>